<evidence type="ECO:0000313" key="2">
    <source>
        <dbReference type="EMBL" id="MEF2256066.1"/>
    </source>
</evidence>
<proteinExistence type="predicted"/>
<feature type="signal peptide" evidence="1">
    <location>
        <begin position="1"/>
        <end position="26"/>
    </location>
</feature>
<evidence type="ECO:0000313" key="3">
    <source>
        <dbReference type="Proteomes" id="UP001351900"/>
    </source>
</evidence>
<gene>
    <name evidence="2" type="ORF">V2V91_13125</name>
</gene>
<dbReference type="Gene3D" id="2.60.20.10">
    <property type="entry name" value="Crystallins"/>
    <property type="match status" value="1"/>
</dbReference>
<keyword evidence="3" id="KW-1185">Reference proteome</keyword>
<protein>
    <submittedName>
        <fullName evidence="2">Uncharacterized protein</fullName>
    </submittedName>
</protein>
<evidence type="ECO:0000256" key="1">
    <source>
        <dbReference type="SAM" id="SignalP"/>
    </source>
</evidence>
<organism evidence="2 3">
    <name type="scientific">Microbacterium schleiferi</name>
    <dbReference type="NCBI Taxonomy" id="69362"/>
    <lineage>
        <taxon>Bacteria</taxon>
        <taxon>Bacillati</taxon>
        <taxon>Actinomycetota</taxon>
        <taxon>Actinomycetes</taxon>
        <taxon>Micrococcales</taxon>
        <taxon>Microbacteriaceae</taxon>
        <taxon>Microbacterium</taxon>
    </lineage>
</organism>
<dbReference type="Proteomes" id="UP001351900">
    <property type="component" value="Unassembled WGS sequence"/>
</dbReference>
<reference evidence="2 3" key="1">
    <citation type="submission" date="2024-01" db="EMBL/GenBank/DDBJ databases">
        <title>the genome sequence of strain Microbacterium schleiferi NBRC 15075.</title>
        <authorList>
            <person name="Ding Y."/>
            <person name="Zhang G."/>
        </authorList>
    </citation>
    <scope>NUCLEOTIDE SEQUENCE [LARGE SCALE GENOMIC DNA]</scope>
    <source>
        <strain evidence="2 3">NBRC 15075</strain>
    </source>
</reference>
<name>A0ABU7V8Q6_9MICO</name>
<accession>A0ABU7V8Q6</accession>
<dbReference type="EMBL" id="JAZHOV010000007">
    <property type="protein sequence ID" value="MEF2256066.1"/>
    <property type="molecule type" value="Genomic_DNA"/>
</dbReference>
<dbReference type="RefSeq" id="WP_331792182.1">
    <property type="nucleotide sequence ID" value="NZ_BAAAUO010000012.1"/>
</dbReference>
<comment type="caution">
    <text evidence="2">The sequence shown here is derived from an EMBL/GenBank/DDBJ whole genome shotgun (WGS) entry which is preliminary data.</text>
</comment>
<keyword evidence="1" id="KW-0732">Signal</keyword>
<sequence length="193" mass="19642">MSKPILAAVSAVIITLSMFGSTAASAAESDERSVCTVGGVPVPIGQPAPVDIPTVISCFTSMDEAEQFIEDGAPGDIEQLAAASAIARSASAATASTVTIGKVWTGTSRTGAVLIHWGTGSGCYGVTYGFPSLASGWNNNIRSAEGYSNCWASHYDATSYGGDVLTCAAYCATLGFMAARSSSIVYRPVGTFG</sequence>
<feature type="chain" id="PRO_5045254989" evidence="1">
    <location>
        <begin position="27"/>
        <end position="193"/>
    </location>
</feature>